<sequence length="88" mass="9747">MLRQTVPTLPLLQAKHHPSPPLIRQTPRIRMPAHMVLVTSPPVMKTTGTALDNSARTFCNSIRKSFRKRRVLVSSTLLSAVTLNSGSM</sequence>
<accession>A0AAN4TQG8</accession>
<comment type="caution">
    <text evidence="2">The sequence shown here is derived from an EMBL/GenBank/DDBJ whole genome shotgun (WGS) entry which is preliminary data.</text>
</comment>
<organism evidence="2 3">
    <name type="scientific">Pseudomonas syringae pv. actinidiae</name>
    <dbReference type="NCBI Taxonomy" id="103796"/>
    <lineage>
        <taxon>Bacteria</taxon>
        <taxon>Pseudomonadati</taxon>
        <taxon>Pseudomonadota</taxon>
        <taxon>Gammaproteobacteria</taxon>
        <taxon>Pseudomonadales</taxon>
        <taxon>Pseudomonadaceae</taxon>
        <taxon>Pseudomonas</taxon>
        <taxon>Pseudomonas syringae</taxon>
    </lineage>
</organism>
<dbReference type="Proteomes" id="UP000248291">
    <property type="component" value="Unassembled WGS sequence"/>
</dbReference>
<evidence type="ECO:0000313" key="3">
    <source>
        <dbReference type="Proteomes" id="UP000248291"/>
    </source>
</evidence>
<dbReference type="AlphaFoldDB" id="A0AAN4TQG8"/>
<proteinExistence type="predicted"/>
<feature type="region of interest" description="Disordered" evidence="1">
    <location>
        <begin position="1"/>
        <end position="20"/>
    </location>
</feature>
<evidence type="ECO:0000313" key="2">
    <source>
        <dbReference type="EMBL" id="GBH21404.1"/>
    </source>
</evidence>
<name>A0AAN4TQG8_PSESF</name>
<reference evidence="2 3" key="1">
    <citation type="submission" date="2018-04" db="EMBL/GenBank/DDBJ databases">
        <title>Draft genome sequence of Pseudomonas syringae pv. actinidiae biovar 3 strains isolated from kiwifruit in Kagawa prefecture.</title>
        <authorList>
            <person name="Tabuchi M."/>
            <person name="Saito M."/>
            <person name="Fujiwara S."/>
            <person name="Sasa N."/>
            <person name="Akimitsu K."/>
            <person name="Gomi K."/>
            <person name="Konishi-Sugita S."/>
            <person name="Hamano K."/>
            <person name="Kataoka I."/>
        </authorList>
    </citation>
    <scope>NUCLEOTIDE SEQUENCE [LARGE SCALE GENOMIC DNA]</scope>
    <source>
        <strain evidence="2 3">MAFF212211</strain>
    </source>
</reference>
<protein>
    <submittedName>
        <fullName evidence="2">Chromosome partitioning ATPase</fullName>
    </submittedName>
</protein>
<evidence type="ECO:0000256" key="1">
    <source>
        <dbReference type="SAM" id="MobiDB-lite"/>
    </source>
</evidence>
<dbReference type="EMBL" id="BGKA01000289">
    <property type="protein sequence ID" value="GBH21404.1"/>
    <property type="molecule type" value="Genomic_DNA"/>
</dbReference>
<gene>
    <name evidence="2" type="ORF">KPSA3_07450</name>
</gene>